<sequence>MEIDILKRVNNERKESHFAKIVDRGKKEELFVFLVMELVGPSLADLKDLCPKRIFPIATGLGVAKQCLEAIEDLHKHGFIHRDLKPANYARVREKSAMWSTFWISE</sequence>
<dbReference type="PROSITE" id="PS50011">
    <property type="entry name" value="PROTEIN_KINASE_DOM"/>
    <property type="match status" value="1"/>
</dbReference>
<dbReference type="Gene3D" id="1.10.510.10">
    <property type="entry name" value="Transferase(Phosphotransferase) domain 1"/>
    <property type="match status" value="1"/>
</dbReference>
<keyword evidence="2" id="KW-1185">Reference proteome</keyword>
<dbReference type="WBParaSite" id="jg10344">
    <property type="protein sequence ID" value="jg10344"/>
    <property type="gene ID" value="jg10344"/>
</dbReference>
<protein>
    <submittedName>
        <fullName evidence="3">Protein kinase domain-containing protein</fullName>
    </submittedName>
</protein>
<dbReference type="Proteomes" id="UP000887574">
    <property type="component" value="Unplaced"/>
</dbReference>
<dbReference type="Pfam" id="PF00069">
    <property type="entry name" value="Pkinase"/>
    <property type="match status" value="1"/>
</dbReference>
<name>A0A915CN15_9BILA</name>
<dbReference type="AlphaFoldDB" id="A0A915CN15"/>
<feature type="domain" description="Protein kinase" evidence="1">
    <location>
        <begin position="1"/>
        <end position="106"/>
    </location>
</feature>
<dbReference type="InterPro" id="IPR050235">
    <property type="entry name" value="CK1_Ser-Thr_kinase"/>
</dbReference>
<proteinExistence type="predicted"/>
<dbReference type="InterPro" id="IPR011009">
    <property type="entry name" value="Kinase-like_dom_sf"/>
</dbReference>
<reference evidence="3" key="1">
    <citation type="submission" date="2022-11" db="UniProtKB">
        <authorList>
            <consortium name="WormBaseParasite"/>
        </authorList>
    </citation>
    <scope>IDENTIFICATION</scope>
</reference>
<accession>A0A915CN15</accession>
<dbReference type="PANTHER" id="PTHR11909">
    <property type="entry name" value="CASEIN KINASE-RELATED"/>
    <property type="match status" value="1"/>
</dbReference>
<evidence type="ECO:0000313" key="3">
    <source>
        <dbReference type="WBParaSite" id="jg10344"/>
    </source>
</evidence>
<organism evidence="2 3">
    <name type="scientific">Ditylenchus dipsaci</name>
    <dbReference type="NCBI Taxonomy" id="166011"/>
    <lineage>
        <taxon>Eukaryota</taxon>
        <taxon>Metazoa</taxon>
        <taxon>Ecdysozoa</taxon>
        <taxon>Nematoda</taxon>
        <taxon>Chromadorea</taxon>
        <taxon>Rhabditida</taxon>
        <taxon>Tylenchina</taxon>
        <taxon>Tylenchomorpha</taxon>
        <taxon>Sphaerularioidea</taxon>
        <taxon>Anguinidae</taxon>
        <taxon>Anguininae</taxon>
        <taxon>Ditylenchus</taxon>
    </lineage>
</organism>
<dbReference type="InterPro" id="IPR000719">
    <property type="entry name" value="Prot_kinase_dom"/>
</dbReference>
<dbReference type="GO" id="GO:0005524">
    <property type="term" value="F:ATP binding"/>
    <property type="evidence" value="ECO:0007669"/>
    <property type="project" value="InterPro"/>
</dbReference>
<dbReference type="SUPFAM" id="SSF56112">
    <property type="entry name" value="Protein kinase-like (PK-like)"/>
    <property type="match status" value="1"/>
</dbReference>
<dbReference type="GO" id="GO:0004672">
    <property type="term" value="F:protein kinase activity"/>
    <property type="evidence" value="ECO:0007669"/>
    <property type="project" value="InterPro"/>
</dbReference>
<evidence type="ECO:0000259" key="1">
    <source>
        <dbReference type="PROSITE" id="PS50011"/>
    </source>
</evidence>
<evidence type="ECO:0000313" key="2">
    <source>
        <dbReference type="Proteomes" id="UP000887574"/>
    </source>
</evidence>